<dbReference type="EMBL" id="PQVH01000008">
    <property type="protein sequence ID" value="TFW71743.1"/>
    <property type="molecule type" value="Genomic_DNA"/>
</dbReference>
<evidence type="ECO:0000256" key="9">
    <source>
        <dbReference type="HAMAP-Rule" id="MF_00415"/>
    </source>
</evidence>
<comment type="subunit">
    <text evidence="4 9">The basal body constitutes a major portion of the flagellar organelle and consists of four rings (L,P,S, and M) mounted on a central rod.</text>
</comment>
<sequence>MLNTTQGKLLNTTIKPVVNTKTHLVTVNRKFSRSLAAVFAATLLYGCAVTPTSIVNQPTTARAPSIGNVTNNNGGIYNAASYRPMFEDHRPRFIGDIVTINITENTSATKANGSSGSKEGSVSFDTNAKLGDNIPVVGGLVSRLPFAKLGSASASSDNSYTDDAAANAKNVFSGSLTTTVVDVLPNGNLVVSGEKQVALDKGTEFIRFSGVVNPDTISLGNTVPSTKVADARIEYRTNTKIDGAAVASIFARFFLSVSPW</sequence>
<comment type="caution">
    <text evidence="10">The sequence shown here is derived from an EMBL/GenBank/DDBJ whole genome shotgun (WGS) entry which is preliminary data.</text>
</comment>
<name>A0A4Y9VT83_9PROT</name>
<evidence type="ECO:0000313" key="10">
    <source>
        <dbReference type="EMBL" id="TFW71743.1"/>
    </source>
</evidence>
<protein>
    <recommendedName>
        <fullName evidence="9">Flagellar L-ring protein</fullName>
    </recommendedName>
    <alternativeName>
        <fullName evidence="9">Basal body L-ring protein</fullName>
    </alternativeName>
</protein>
<comment type="similarity">
    <text evidence="3 9">Belongs to the FlgH family.</text>
</comment>
<keyword evidence="6 9" id="KW-0472">Membrane</keyword>
<evidence type="ECO:0000256" key="4">
    <source>
        <dbReference type="ARBA" id="ARBA00011439"/>
    </source>
</evidence>
<comment type="subcellular location">
    <subcellularLocation>
        <location evidence="9">Cell outer membrane</location>
    </subcellularLocation>
    <subcellularLocation>
        <location evidence="9">Bacterial flagellum basal body</location>
    </subcellularLocation>
    <subcellularLocation>
        <location evidence="2">Membrane</location>
    </subcellularLocation>
</comment>
<gene>
    <name evidence="9" type="primary">flgH</name>
    <name evidence="10" type="ORF">C3Y98_06565</name>
</gene>
<dbReference type="GO" id="GO:0071973">
    <property type="term" value="P:bacterial-type flagellum-dependent cell motility"/>
    <property type="evidence" value="ECO:0007669"/>
    <property type="project" value="InterPro"/>
</dbReference>
<dbReference type="HAMAP" id="MF_00415">
    <property type="entry name" value="FlgH"/>
    <property type="match status" value="1"/>
</dbReference>
<keyword evidence="8 9" id="KW-0998">Cell outer membrane</keyword>
<evidence type="ECO:0000256" key="1">
    <source>
        <dbReference type="ARBA" id="ARBA00002591"/>
    </source>
</evidence>
<proteinExistence type="inferred from homology"/>
<evidence type="ECO:0000256" key="2">
    <source>
        <dbReference type="ARBA" id="ARBA00004370"/>
    </source>
</evidence>
<dbReference type="Pfam" id="PF02107">
    <property type="entry name" value="FlgH"/>
    <property type="match status" value="1"/>
</dbReference>
<keyword evidence="10" id="KW-0969">Cilium</keyword>
<dbReference type="InterPro" id="IPR000527">
    <property type="entry name" value="Flag_Lring"/>
</dbReference>
<dbReference type="GO" id="GO:0009427">
    <property type="term" value="C:bacterial-type flagellum basal body, distal rod, L ring"/>
    <property type="evidence" value="ECO:0007669"/>
    <property type="project" value="InterPro"/>
</dbReference>
<dbReference type="GO" id="GO:0003774">
    <property type="term" value="F:cytoskeletal motor activity"/>
    <property type="evidence" value="ECO:0007669"/>
    <property type="project" value="InterPro"/>
</dbReference>
<evidence type="ECO:0000256" key="6">
    <source>
        <dbReference type="ARBA" id="ARBA00023136"/>
    </source>
</evidence>
<dbReference type="RefSeq" id="WP_135277401.1">
    <property type="nucleotide sequence ID" value="NZ_PQVH01000008.1"/>
</dbReference>
<evidence type="ECO:0000256" key="5">
    <source>
        <dbReference type="ARBA" id="ARBA00022729"/>
    </source>
</evidence>
<dbReference type="PANTHER" id="PTHR34933">
    <property type="entry name" value="FLAGELLAR L-RING PROTEIN"/>
    <property type="match status" value="1"/>
</dbReference>
<dbReference type="Proteomes" id="UP000297706">
    <property type="component" value="Unassembled WGS sequence"/>
</dbReference>
<evidence type="ECO:0000256" key="8">
    <source>
        <dbReference type="ARBA" id="ARBA00023237"/>
    </source>
</evidence>
<evidence type="ECO:0000256" key="7">
    <source>
        <dbReference type="ARBA" id="ARBA00023143"/>
    </source>
</evidence>
<evidence type="ECO:0000313" key="11">
    <source>
        <dbReference type="Proteomes" id="UP000297706"/>
    </source>
</evidence>
<organism evidence="10 11">
    <name type="scientific">Methylotenera oryzisoli</name>
    <dbReference type="NCBI Taxonomy" id="2080758"/>
    <lineage>
        <taxon>Bacteria</taxon>
        <taxon>Pseudomonadati</taxon>
        <taxon>Pseudomonadota</taxon>
        <taxon>Betaproteobacteria</taxon>
        <taxon>Nitrosomonadales</taxon>
        <taxon>Methylophilaceae</taxon>
        <taxon>Methylotenera</taxon>
    </lineage>
</organism>
<keyword evidence="5" id="KW-0732">Signal</keyword>
<dbReference type="GO" id="GO:0009279">
    <property type="term" value="C:cell outer membrane"/>
    <property type="evidence" value="ECO:0007669"/>
    <property type="project" value="UniProtKB-SubCell"/>
</dbReference>
<keyword evidence="10" id="KW-0966">Cell projection</keyword>
<dbReference type="AlphaFoldDB" id="A0A4Y9VT83"/>
<dbReference type="PANTHER" id="PTHR34933:SF3">
    <property type="entry name" value="FLAGELLAR L-RING PROTEIN"/>
    <property type="match status" value="1"/>
</dbReference>
<dbReference type="OrthoDB" id="9789463at2"/>
<reference evidence="10 11" key="1">
    <citation type="submission" date="2018-02" db="EMBL/GenBank/DDBJ databases">
        <title>A novel lanthanide dependent methylotroph, Methylotenera sp. La3113.</title>
        <authorList>
            <person name="Lv H."/>
            <person name="Tani A."/>
        </authorList>
    </citation>
    <scope>NUCLEOTIDE SEQUENCE [LARGE SCALE GENOMIC DNA]</scope>
    <source>
        <strain evidence="10 11">La3113</strain>
    </source>
</reference>
<keyword evidence="7 9" id="KW-0975">Bacterial flagellum</keyword>
<keyword evidence="10" id="KW-0282">Flagellum</keyword>
<comment type="function">
    <text evidence="1 9">Assembles around the rod to form the L-ring and probably protects the motor/basal body from shearing forces during rotation.</text>
</comment>
<accession>A0A4Y9VT83</accession>
<dbReference type="PRINTS" id="PR01008">
    <property type="entry name" value="FLGLRINGFLGH"/>
</dbReference>
<evidence type="ECO:0000256" key="3">
    <source>
        <dbReference type="ARBA" id="ARBA00006929"/>
    </source>
</evidence>
<keyword evidence="11" id="KW-1185">Reference proteome</keyword>